<keyword evidence="2" id="KW-1185">Reference proteome</keyword>
<name>A0A2A6BLN3_PRIPA</name>
<dbReference type="GO" id="GO:0005509">
    <property type="term" value="F:calcium ion binding"/>
    <property type="evidence" value="ECO:0007669"/>
    <property type="project" value="InterPro"/>
</dbReference>
<dbReference type="EnsemblMetazoa" id="PPA08062.1">
    <property type="protein sequence ID" value="PPA08062.1"/>
    <property type="gene ID" value="WBGene00097616"/>
</dbReference>
<dbReference type="SUPFAM" id="SSF63887">
    <property type="entry name" value="P-domain of calnexin/calreticulin"/>
    <property type="match status" value="1"/>
</dbReference>
<accession>A0A8R1Y929</accession>
<dbReference type="InterPro" id="IPR009033">
    <property type="entry name" value="Calreticulin/calnexin_P_dom_sf"/>
</dbReference>
<proteinExistence type="predicted"/>
<protein>
    <submittedName>
        <fullName evidence="1">Uncharacterized protein</fullName>
    </submittedName>
</protein>
<sequence>MSLLERRDRSHTPPCPPYDLGKWIHPDIENPEYTPDDKLYLYESWGAIGFDLWQNATTMKDHHLASI</sequence>
<gene>
    <name evidence="1" type="primary">WBGene00097616</name>
</gene>
<organism evidence="1 2">
    <name type="scientific">Pristionchus pacificus</name>
    <name type="common">Parasitic nematode worm</name>
    <dbReference type="NCBI Taxonomy" id="54126"/>
    <lineage>
        <taxon>Eukaryota</taxon>
        <taxon>Metazoa</taxon>
        <taxon>Ecdysozoa</taxon>
        <taxon>Nematoda</taxon>
        <taxon>Chromadorea</taxon>
        <taxon>Rhabditida</taxon>
        <taxon>Rhabditina</taxon>
        <taxon>Diplogasteromorpha</taxon>
        <taxon>Diplogasteroidea</taxon>
        <taxon>Neodiplogasteridae</taxon>
        <taxon>Pristionchus</taxon>
    </lineage>
</organism>
<accession>A0A2A6BLN3</accession>
<evidence type="ECO:0000313" key="1">
    <source>
        <dbReference type="EnsemblMetazoa" id="PPA08062.1"/>
    </source>
</evidence>
<reference evidence="1" key="2">
    <citation type="submission" date="2022-06" db="UniProtKB">
        <authorList>
            <consortium name="EnsemblMetazoa"/>
        </authorList>
    </citation>
    <scope>IDENTIFICATION</scope>
    <source>
        <strain evidence="1">PS312</strain>
    </source>
</reference>
<dbReference type="AlphaFoldDB" id="A0A2A6BLN3"/>
<evidence type="ECO:0000313" key="2">
    <source>
        <dbReference type="Proteomes" id="UP000005239"/>
    </source>
</evidence>
<dbReference type="Proteomes" id="UP000005239">
    <property type="component" value="Unassembled WGS sequence"/>
</dbReference>
<reference evidence="2" key="1">
    <citation type="journal article" date="2008" name="Nat. Genet.">
        <title>The Pristionchus pacificus genome provides a unique perspective on nematode lifestyle and parasitism.</title>
        <authorList>
            <person name="Dieterich C."/>
            <person name="Clifton S.W."/>
            <person name="Schuster L.N."/>
            <person name="Chinwalla A."/>
            <person name="Delehaunty K."/>
            <person name="Dinkelacker I."/>
            <person name="Fulton L."/>
            <person name="Fulton R."/>
            <person name="Godfrey J."/>
            <person name="Minx P."/>
            <person name="Mitreva M."/>
            <person name="Roeseler W."/>
            <person name="Tian H."/>
            <person name="Witte H."/>
            <person name="Yang S.P."/>
            <person name="Wilson R.K."/>
            <person name="Sommer R.J."/>
        </authorList>
    </citation>
    <scope>NUCLEOTIDE SEQUENCE [LARGE SCALE GENOMIC DNA]</scope>
    <source>
        <strain evidence="2">PS312</strain>
    </source>
</reference>
<dbReference type="OrthoDB" id="5853503at2759"/>